<dbReference type="InterPro" id="IPR002043">
    <property type="entry name" value="UDG_fam1"/>
</dbReference>
<dbReference type="Pfam" id="PF03167">
    <property type="entry name" value="UDG"/>
    <property type="match status" value="1"/>
</dbReference>
<reference evidence="13" key="1">
    <citation type="submission" date="2020-07" db="EMBL/GenBank/DDBJ databases">
        <title>Genome sequences of bacteria associated with the marine, planktonic diatom Thalassiosira profunda strain ECT2AJA-044.</title>
        <authorList>
            <person name="Gargas C.B."/>
            <person name="Roberts W.R."/>
            <person name="Alverson A.J."/>
        </authorList>
    </citation>
    <scope>NUCLEOTIDE SEQUENCE</scope>
    <source>
        <strain evidence="13">ECT2AJA-044</strain>
    </source>
</reference>
<evidence type="ECO:0000256" key="9">
    <source>
        <dbReference type="HAMAP-Rule" id="MF_00148"/>
    </source>
</evidence>
<organism evidence="13 14">
    <name type="scientific">Cognatishimia activa</name>
    <dbReference type="NCBI Taxonomy" id="1715691"/>
    <lineage>
        <taxon>Bacteria</taxon>
        <taxon>Pseudomonadati</taxon>
        <taxon>Pseudomonadota</taxon>
        <taxon>Alphaproteobacteria</taxon>
        <taxon>Rhodobacterales</taxon>
        <taxon>Paracoccaceae</taxon>
        <taxon>Cognatishimia</taxon>
    </lineage>
</organism>
<keyword evidence="6 9" id="KW-0227">DNA damage</keyword>
<dbReference type="NCBIfam" id="NF003592">
    <property type="entry name" value="PRK05254.1-5"/>
    <property type="match status" value="1"/>
</dbReference>
<evidence type="ECO:0000256" key="10">
    <source>
        <dbReference type="PROSITE-ProRule" id="PRU10072"/>
    </source>
</evidence>
<dbReference type="InterPro" id="IPR005122">
    <property type="entry name" value="Uracil-DNA_glycosylase-like"/>
</dbReference>
<evidence type="ECO:0000259" key="12">
    <source>
        <dbReference type="SMART" id="SM00986"/>
    </source>
</evidence>
<accession>A0A975I6Y7</accession>
<keyword evidence="13" id="KW-0326">Glycosidase</keyword>
<dbReference type="AlphaFoldDB" id="A0A975I6Y7"/>
<dbReference type="EC" id="3.2.2.27" evidence="4 9"/>
<evidence type="ECO:0000256" key="6">
    <source>
        <dbReference type="ARBA" id="ARBA00022763"/>
    </source>
</evidence>
<dbReference type="NCBIfam" id="TIGR00628">
    <property type="entry name" value="ung"/>
    <property type="match status" value="1"/>
</dbReference>
<evidence type="ECO:0000256" key="4">
    <source>
        <dbReference type="ARBA" id="ARBA00012030"/>
    </source>
</evidence>
<evidence type="ECO:0000256" key="5">
    <source>
        <dbReference type="ARBA" id="ARBA00018429"/>
    </source>
</evidence>
<gene>
    <name evidence="9" type="primary">ung</name>
    <name evidence="13" type="ORF">HZ995_13355</name>
</gene>
<evidence type="ECO:0000256" key="11">
    <source>
        <dbReference type="RuleBase" id="RU003780"/>
    </source>
</evidence>
<dbReference type="Proteomes" id="UP000665026">
    <property type="component" value="Chromosome"/>
</dbReference>
<dbReference type="SUPFAM" id="SSF52141">
    <property type="entry name" value="Uracil-DNA glycosylase-like"/>
    <property type="match status" value="1"/>
</dbReference>
<sequence length="224" mass="24440">MGVSVGPSGSSSIPKTWAHLPFFSERFQSIDAKIAADPRDILPPARQRFAALEACAPDAVRVVILGQDPYPTPGHAHGLSFSVEPDVHPLPRSLNNIYKEMVDDLGQAPQTGDLRPWAAQGVLLLNTVLSVPAGEANGHKDLGWQQLAHEVLSEVSPKPTAFVLWGKQAQALAKHIHPGDHLMIETAHPSPLSARRGFFGSKPFSRINDWLRNQGEQEINWTHA</sequence>
<dbReference type="SMART" id="SM00987">
    <property type="entry name" value="UreE_C"/>
    <property type="match status" value="1"/>
</dbReference>
<keyword evidence="7 9" id="KW-0378">Hydrolase</keyword>
<proteinExistence type="inferred from homology"/>
<evidence type="ECO:0000313" key="13">
    <source>
        <dbReference type="EMBL" id="QTN35457.1"/>
    </source>
</evidence>
<evidence type="ECO:0000256" key="8">
    <source>
        <dbReference type="ARBA" id="ARBA00023204"/>
    </source>
</evidence>
<evidence type="ECO:0000256" key="2">
    <source>
        <dbReference type="ARBA" id="ARBA00002631"/>
    </source>
</evidence>
<comment type="function">
    <text evidence="2 9 11">Excises uracil residues from the DNA which can arise as a result of misincorporation of dUMP residues by DNA polymerase or due to deamination of cytosine.</text>
</comment>
<dbReference type="NCBIfam" id="NF003588">
    <property type="entry name" value="PRK05254.1-1"/>
    <property type="match status" value="1"/>
</dbReference>
<keyword evidence="9" id="KW-0963">Cytoplasm</keyword>
<dbReference type="GO" id="GO:0097510">
    <property type="term" value="P:base-excision repair, AP site formation via deaminated base removal"/>
    <property type="evidence" value="ECO:0007669"/>
    <property type="project" value="TreeGrafter"/>
</dbReference>
<dbReference type="CDD" id="cd10027">
    <property type="entry name" value="UDG-F1-like"/>
    <property type="match status" value="1"/>
</dbReference>
<dbReference type="EMBL" id="CP060010">
    <property type="protein sequence ID" value="QTN35457.1"/>
    <property type="molecule type" value="Genomic_DNA"/>
</dbReference>
<keyword evidence="8 9" id="KW-0234">DNA repair</keyword>
<dbReference type="HAMAP" id="MF_00148">
    <property type="entry name" value="UDG"/>
    <property type="match status" value="1"/>
</dbReference>
<evidence type="ECO:0000256" key="7">
    <source>
        <dbReference type="ARBA" id="ARBA00022801"/>
    </source>
</evidence>
<dbReference type="PROSITE" id="PS00130">
    <property type="entry name" value="U_DNA_GLYCOSYLASE"/>
    <property type="match status" value="1"/>
</dbReference>
<dbReference type="GO" id="GO:0005737">
    <property type="term" value="C:cytoplasm"/>
    <property type="evidence" value="ECO:0007669"/>
    <property type="project" value="UniProtKB-SubCell"/>
</dbReference>
<comment type="catalytic activity">
    <reaction evidence="1 9 11">
        <text>Hydrolyzes single-stranded DNA or mismatched double-stranded DNA and polynucleotides, releasing free uracil.</text>
        <dbReference type="EC" id="3.2.2.27"/>
    </reaction>
</comment>
<evidence type="ECO:0000256" key="3">
    <source>
        <dbReference type="ARBA" id="ARBA00008184"/>
    </source>
</evidence>
<dbReference type="PANTHER" id="PTHR11264">
    <property type="entry name" value="URACIL-DNA GLYCOSYLASE"/>
    <property type="match status" value="1"/>
</dbReference>
<evidence type="ECO:0000256" key="1">
    <source>
        <dbReference type="ARBA" id="ARBA00001400"/>
    </source>
</evidence>
<dbReference type="SMART" id="SM00986">
    <property type="entry name" value="UDG"/>
    <property type="match status" value="1"/>
</dbReference>
<comment type="subcellular location">
    <subcellularLocation>
        <location evidence="9">Cytoplasm</location>
    </subcellularLocation>
</comment>
<comment type="similarity">
    <text evidence="3 9 11">Belongs to the uracil-DNA glycosylase (UDG) superfamily. UNG family.</text>
</comment>
<feature type="domain" description="Uracil-DNA glycosylase-like" evidence="12">
    <location>
        <begin position="53"/>
        <end position="211"/>
    </location>
</feature>
<name>A0A975I6Y7_9RHOB</name>
<dbReference type="InterPro" id="IPR036895">
    <property type="entry name" value="Uracil-DNA_glycosylase-like_sf"/>
</dbReference>
<protein>
    <recommendedName>
        <fullName evidence="5 9">Uracil-DNA glycosylase</fullName>
        <shortName evidence="9">UDG</shortName>
        <ecNumber evidence="4 9">3.2.2.27</ecNumber>
    </recommendedName>
</protein>
<dbReference type="RefSeq" id="WP_209356162.1">
    <property type="nucleotide sequence ID" value="NZ_CP060010.1"/>
</dbReference>
<dbReference type="KEGG" id="cact:HZ995_13355"/>
<dbReference type="PANTHER" id="PTHR11264:SF0">
    <property type="entry name" value="URACIL-DNA GLYCOSYLASE"/>
    <property type="match status" value="1"/>
</dbReference>
<dbReference type="GO" id="GO:0004844">
    <property type="term" value="F:uracil DNA N-glycosylase activity"/>
    <property type="evidence" value="ECO:0007669"/>
    <property type="project" value="UniProtKB-UniRule"/>
</dbReference>
<dbReference type="InterPro" id="IPR018085">
    <property type="entry name" value="Ura-DNA_Glyclase_AS"/>
</dbReference>
<dbReference type="NCBIfam" id="NF003589">
    <property type="entry name" value="PRK05254.1-2"/>
    <property type="match status" value="1"/>
</dbReference>
<dbReference type="Gene3D" id="3.40.470.10">
    <property type="entry name" value="Uracil-DNA glycosylase-like domain"/>
    <property type="match status" value="1"/>
</dbReference>
<feature type="active site" description="Proton acceptor" evidence="9 10">
    <location>
        <position position="68"/>
    </location>
</feature>
<evidence type="ECO:0000313" key="14">
    <source>
        <dbReference type="Proteomes" id="UP000665026"/>
    </source>
</evidence>